<feature type="region of interest" description="Disordered" evidence="1">
    <location>
        <begin position="163"/>
        <end position="202"/>
    </location>
</feature>
<dbReference type="Gene3D" id="2.30.30.240">
    <property type="entry name" value="PRC-barrel domain"/>
    <property type="match status" value="1"/>
</dbReference>
<comment type="caution">
    <text evidence="4">The sequence shown here is derived from an EMBL/GenBank/DDBJ whole genome shotgun (WGS) entry which is preliminary data.</text>
</comment>
<dbReference type="Pfam" id="PF05239">
    <property type="entry name" value="PRC"/>
    <property type="match status" value="1"/>
</dbReference>
<dbReference type="SUPFAM" id="SSF50346">
    <property type="entry name" value="PRC-barrel domain"/>
    <property type="match status" value="1"/>
</dbReference>
<dbReference type="RefSeq" id="WP_169198729.1">
    <property type="nucleotide sequence ID" value="NZ_WTVH02000009.1"/>
</dbReference>
<dbReference type="PANTHER" id="PTHR36505:SF1">
    <property type="entry name" value="BLR1072 PROTEIN"/>
    <property type="match status" value="1"/>
</dbReference>
<evidence type="ECO:0000256" key="1">
    <source>
        <dbReference type="SAM" id="MobiDB-lite"/>
    </source>
</evidence>
<feature type="chain" id="PRO_5046089723" description="PRC-barrel domain-containing protein" evidence="2">
    <location>
        <begin position="25"/>
        <end position="202"/>
    </location>
</feature>
<keyword evidence="5" id="KW-1185">Reference proteome</keyword>
<feature type="region of interest" description="Disordered" evidence="1">
    <location>
        <begin position="25"/>
        <end position="55"/>
    </location>
</feature>
<keyword evidence="2" id="KW-0732">Signal</keyword>
<name>A0ABX1N2G7_9RHOO</name>
<reference evidence="4" key="1">
    <citation type="submission" date="2019-12" db="EMBL/GenBank/DDBJ databases">
        <title>Comparative genomics gives insights into the taxonomy of the Azoarcus-Aromatoleum group and reveals separate origins of nif in the plant-associated Azoarcus and non-plant-associated Aromatoleum sub-groups.</title>
        <authorList>
            <person name="Lafos M."/>
            <person name="Maluk M."/>
            <person name="Batista M."/>
            <person name="Junghare M."/>
            <person name="Carmona M."/>
            <person name="Faoro H."/>
            <person name="Cruz L.M."/>
            <person name="Battistoni F."/>
            <person name="De Souza E."/>
            <person name="Pedrosa F."/>
            <person name="Chen W.-M."/>
            <person name="Poole P.S."/>
            <person name="Dixon R.A."/>
            <person name="James E.K."/>
        </authorList>
    </citation>
    <scope>NUCLEOTIDE SEQUENCE</scope>
    <source>
        <strain evidence="4">U120</strain>
    </source>
</reference>
<gene>
    <name evidence="4" type="ORF">GO608_08965</name>
</gene>
<feature type="compositionally biased region" description="Basic and acidic residues" evidence="1">
    <location>
        <begin position="183"/>
        <end position="192"/>
    </location>
</feature>
<evidence type="ECO:0000256" key="2">
    <source>
        <dbReference type="SAM" id="SignalP"/>
    </source>
</evidence>
<dbReference type="EMBL" id="WTVH01000014">
    <property type="protein sequence ID" value="NMF93455.1"/>
    <property type="molecule type" value="Genomic_DNA"/>
</dbReference>
<evidence type="ECO:0000313" key="5">
    <source>
        <dbReference type="Proteomes" id="UP000601990"/>
    </source>
</evidence>
<sequence length="202" mass="21850">MKISYRKSLLAGAIAVLVATPGWAGSDASKTHDRMPQAEGTQSPHPGMDTSRANPGGVVYTMSPRELRGKDVIGPGGEEIGSVKAVVHSRHEKDIQAVISAGGFLGVGDKAITVPLNQLQYVNGELRINASEEELKARPEYQPEQYVELEPGDQPISEFSAFELEESSRDAAPRSQDQSLRWQDSERGDRSPNTDAQGELLP</sequence>
<protein>
    <recommendedName>
        <fullName evidence="3">PRC-barrel domain-containing protein</fullName>
    </recommendedName>
</protein>
<dbReference type="PANTHER" id="PTHR36505">
    <property type="entry name" value="BLR1072 PROTEIN"/>
    <property type="match status" value="1"/>
</dbReference>
<dbReference type="Proteomes" id="UP000601990">
    <property type="component" value="Unassembled WGS sequence"/>
</dbReference>
<evidence type="ECO:0000313" key="4">
    <source>
        <dbReference type="EMBL" id="NMF93455.1"/>
    </source>
</evidence>
<evidence type="ECO:0000259" key="3">
    <source>
        <dbReference type="Pfam" id="PF05239"/>
    </source>
</evidence>
<dbReference type="InterPro" id="IPR027275">
    <property type="entry name" value="PRC-brl_dom"/>
</dbReference>
<feature type="signal peptide" evidence="2">
    <location>
        <begin position="1"/>
        <end position="24"/>
    </location>
</feature>
<organism evidence="4 5">
    <name type="scientific">Aromatoleum buckelii</name>
    <dbReference type="NCBI Taxonomy" id="200254"/>
    <lineage>
        <taxon>Bacteria</taxon>
        <taxon>Pseudomonadati</taxon>
        <taxon>Pseudomonadota</taxon>
        <taxon>Betaproteobacteria</taxon>
        <taxon>Rhodocyclales</taxon>
        <taxon>Rhodocyclaceae</taxon>
        <taxon>Aromatoleum</taxon>
    </lineage>
</organism>
<proteinExistence type="predicted"/>
<accession>A0ABX1N2G7</accession>
<dbReference type="InterPro" id="IPR011033">
    <property type="entry name" value="PRC_barrel-like_sf"/>
</dbReference>
<feature type="domain" description="PRC-barrel" evidence="3">
    <location>
        <begin position="64"/>
        <end position="135"/>
    </location>
</feature>